<dbReference type="AlphaFoldDB" id="A0A4R6B4V4"/>
<dbReference type="GO" id="GO:0006974">
    <property type="term" value="P:DNA damage response"/>
    <property type="evidence" value="ECO:0007669"/>
    <property type="project" value="TreeGrafter"/>
</dbReference>
<sequence length="233" mass="24345">MPQFLTRGLFCLVLFVTPMAVAADELTSIISVSGRGEVHVPPDQITLRVGVVAEARSAQDAIQLMSDDARLLLEALEDAGIPAQDVQTTMLDLRPVRDPNGAVQGRQLRIIGFEAQTQVTVTSRDLIGIGALFDDILAAGANQINGFNFGLQDTEKALNEARVLAVKDALAKAQLYADAAGVPLGAILEISDVATGGGFEAAPRMMAADAGIPMAPGSLHLSAQVFVTVAIGE</sequence>
<feature type="signal peptide" evidence="1">
    <location>
        <begin position="1"/>
        <end position="22"/>
    </location>
</feature>
<dbReference type="InterPro" id="IPR052022">
    <property type="entry name" value="26kDa_periplasmic_antigen"/>
</dbReference>
<feature type="chain" id="PRO_5020826545" evidence="1">
    <location>
        <begin position="23"/>
        <end position="233"/>
    </location>
</feature>
<dbReference type="EMBL" id="SMZO01000006">
    <property type="protein sequence ID" value="TDL90718.1"/>
    <property type="molecule type" value="Genomic_DNA"/>
</dbReference>
<dbReference type="OrthoDB" id="9813144at2"/>
<organism evidence="2 3">
    <name type="scientific">Meridianimarinicoccus aquatilis</name>
    <dbReference type="NCBI Taxonomy" id="2552766"/>
    <lineage>
        <taxon>Bacteria</taxon>
        <taxon>Pseudomonadati</taxon>
        <taxon>Pseudomonadota</taxon>
        <taxon>Alphaproteobacteria</taxon>
        <taxon>Rhodobacterales</taxon>
        <taxon>Paracoccaceae</taxon>
        <taxon>Meridianimarinicoccus</taxon>
    </lineage>
</organism>
<evidence type="ECO:0000313" key="2">
    <source>
        <dbReference type="EMBL" id="TDL90718.1"/>
    </source>
</evidence>
<protein>
    <submittedName>
        <fullName evidence="2">DUF541 domain-containing protein</fullName>
    </submittedName>
</protein>
<dbReference type="Pfam" id="PF04402">
    <property type="entry name" value="SIMPL"/>
    <property type="match status" value="1"/>
</dbReference>
<dbReference type="RefSeq" id="WP_133341632.1">
    <property type="nucleotide sequence ID" value="NZ_SMZO01000006.1"/>
</dbReference>
<dbReference type="InterPro" id="IPR007497">
    <property type="entry name" value="SIMPL/DUF541"/>
</dbReference>
<dbReference type="PANTHER" id="PTHR34387:SF1">
    <property type="entry name" value="PERIPLASMIC IMMUNOGENIC PROTEIN"/>
    <property type="match status" value="1"/>
</dbReference>
<dbReference type="Proteomes" id="UP000294562">
    <property type="component" value="Unassembled WGS sequence"/>
</dbReference>
<evidence type="ECO:0000256" key="1">
    <source>
        <dbReference type="SAM" id="SignalP"/>
    </source>
</evidence>
<keyword evidence="3" id="KW-1185">Reference proteome</keyword>
<evidence type="ECO:0000313" key="3">
    <source>
        <dbReference type="Proteomes" id="UP000294562"/>
    </source>
</evidence>
<dbReference type="Gene3D" id="3.30.110.170">
    <property type="entry name" value="Protein of unknown function (DUF541), domain 1"/>
    <property type="match status" value="1"/>
</dbReference>
<proteinExistence type="predicted"/>
<keyword evidence="1" id="KW-0732">Signal</keyword>
<dbReference type="PANTHER" id="PTHR34387">
    <property type="entry name" value="SLR1258 PROTEIN"/>
    <property type="match status" value="1"/>
</dbReference>
<accession>A0A4R6B4V4</accession>
<comment type="caution">
    <text evidence="2">The sequence shown here is derived from an EMBL/GenBank/DDBJ whole genome shotgun (WGS) entry which is preliminary data.</text>
</comment>
<reference evidence="2 3" key="1">
    <citation type="submission" date="2019-03" db="EMBL/GenBank/DDBJ databases">
        <title>Rhodobacteraceae bacterium SM1902, a new member of the family Rhodobacteraceae isolated from Yantai.</title>
        <authorList>
            <person name="Sun Y."/>
        </authorList>
    </citation>
    <scope>NUCLEOTIDE SEQUENCE [LARGE SCALE GENOMIC DNA]</scope>
    <source>
        <strain evidence="2 3">SM1902</strain>
    </source>
</reference>
<gene>
    <name evidence="2" type="ORF">E2L05_04175</name>
</gene>
<dbReference type="Gene3D" id="3.30.70.2970">
    <property type="entry name" value="Protein of unknown function (DUF541), domain 2"/>
    <property type="match status" value="1"/>
</dbReference>
<name>A0A4R6B4V4_9RHOB</name>